<gene>
    <name evidence="1" type="ORF">N8T08_007443</name>
</gene>
<comment type="caution">
    <text evidence="1">The sequence shown here is derived from an EMBL/GenBank/DDBJ whole genome shotgun (WGS) entry which is preliminary data.</text>
</comment>
<accession>A0ACC3AY42</accession>
<name>A0ACC3AY42_9EURO</name>
<proteinExistence type="predicted"/>
<reference evidence="1 2" key="1">
    <citation type="journal article" date="2023" name="ACS Omega">
        <title>Identification of the Neoaspergillic Acid Biosynthesis Gene Cluster by Establishing an In Vitro CRISPR-Ribonucleoprotein Genetic System in Aspergillus melleus.</title>
        <authorList>
            <person name="Yuan B."/>
            <person name="Grau M.F."/>
            <person name="Murata R.M."/>
            <person name="Torok T."/>
            <person name="Venkateswaran K."/>
            <person name="Stajich J.E."/>
            <person name="Wang C.C.C."/>
        </authorList>
    </citation>
    <scope>NUCLEOTIDE SEQUENCE [LARGE SCALE GENOMIC DNA]</scope>
    <source>
        <strain evidence="1 2">IMV 1140</strain>
    </source>
</reference>
<dbReference type="Proteomes" id="UP001177260">
    <property type="component" value="Unassembled WGS sequence"/>
</dbReference>
<protein>
    <submittedName>
        <fullName evidence="1">Uncharacterized protein</fullName>
    </submittedName>
</protein>
<sequence>MRSFDLIPTALALAAPAAAGMYDDWHFGNMFVLGPTSDDVSITKATYSLETPSVPCGVKQTRDEAPWLSIWVGISASMSDQSADLFQPLLNWSPDQEAQGCPATDKEWCVATSTYHLSGQVQQPYVTVPNGSKIDFTISVEGDKIKQEVVIGGKTVSEQSDDKSVTPKYIYSSNECYLNTCGLMDGYTWSDVTIELDGKDPNFGETLSFVGGNSDGLTTSDGGKTWTAKALNINKDTSFNEDGAGSGCSA</sequence>
<evidence type="ECO:0000313" key="1">
    <source>
        <dbReference type="EMBL" id="KAK1142639.1"/>
    </source>
</evidence>
<keyword evidence="2" id="KW-1185">Reference proteome</keyword>
<dbReference type="EMBL" id="JAOPJF010000048">
    <property type="protein sequence ID" value="KAK1142639.1"/>
    <property type="molecule type" value="Genomic_DNA"/>
</dbReference>
<organism evidence="1 2">
    <name type="scientific">Aspergillus melleus</name>
    <dbReference type="NCBI Taxonomy" id="138277"/>
    <lineage>
        <taxon>Eukaryota</taxon>
        <taxon>Fungi</taxon>
        <taxon>Dikarya</taxon>
        <taxon>Ascomycota</taxon>
        <taxon>Pezizomycotina</taxon>
        <taxon>Eurotiomycetes</taxon>
        <taxon>Eurotiomycetidae</taxon>
        <taxon>Eurotiales</taxon>
        <taxon>Aspergillaceae</taxon>
        <taxon>Aspergillus</taxon>
        <taxon>Aspergillus subgen. Circumdati</taxon>
    </lineage>
</organism>
<evidence type="ECO:0000313" key="2">
    <source>
        <dbReference type="Proteomes" id="UP001177260"/>
    </source>
</evidence>